<feature type="region of interest" description="Disordered" evidence="8">
    <location>
        <begin position="1"/>
        <end position="23"/>
    </location>
</feature>
<reference evidence="9" key="1">
    <citation type="submission" date="2021-06" db="EMBL/GenBank/DDBJ databases">
        <authorList>
            <person name="Kallberg Y."/>
            <person name="Tangrot J."/>
            <person name="Rosling A."/>
        </authorList>
    </citation>
    <scope>NUCLEOTIDE SEQUENCE</scope>
    <source>
        <strain evidence="9">AZ414A</strain>
    </source>
</reference>
<evidence type="ECO:0000256" key="8">
    <source>
        <dbReference type="SAM" id="MobiDB-lite"/>
    </source>
</evidence>
<evidence type="ECO:0000313" key="9">
    <source>
        <dbReference type="EMBL" id="CAG8588249.1"/>
    </source>
</evidence>
<evidence type="ECO:0000256" key="7">
    <source>
        <dbReference type="ARBA" id="ARBA00023136"/>
    </source>
</evidence>
<dbReference type="GO" id="GO:0005743">
    <property type="term" value="C:mitochondrial inner membrane"/>
    <property type="evidence" value="ECO:0007669"/>
    <property type="project" value="UniProtKB-SubCell"/>
</dbReference>
<keyword evidence="3" id="KW-0679">Respiratory chain</keyword>
<accession>A0A9N9G6H5</accession>
<protein>
    <submittedName>
        <fullName evidence="9">2461_t:CDS:1</fullName>
    </submittedName>
</protein>
<evidence type="ECO:0000256" key="2">
    <source>
        <dbReference type="ARBA" id="ARBA00022448"/>
    </source>
</evidence>
<evidence type="ECO:0000256" key="6">
    <source>
        <dbReference type="ARBA" id="ARBA00023128"/>
    </source>
</evidence>
<dbReference type="EMBL" id="CAJVPK010001482">
    <property type="protein sequence ID" value="CAG8588249.1"/>
    <property type="molecule type" value="Genomic_DNA"/>
</dbReference>
<sequence length="100" mass="11822">MGSWEYPHKETPKFTEVKGEKPEPEVRMSNKEYLIREHWIQAMEVRLVKKQLIKCQKTEGVNAIVNCRRLAKLYLQMLKEFKEGPNGKGNILMNQESIFK</sequence>
<evidence type="ECO:0000256" key="3">
    <source>
        <dbReference type="ARBA" id="ARBA00022660"/>
    </source>
</evidence>
<organism evidence="9 10">
    <name type="scientific">Diversispora eburnea</name>
    <dbReference type="NCBI Taxonomy" id="1213867"/>
    <lineage>
        <taxon>Eukaryota</taxon>
        <taxon>Fungi</taxon>
        <taxon>Fungi incertae sedis</taxon>
        <taxon>Mucoromycota</taxon>
        <taxon>Glomeromycotina</taxon>
        <taxon>Glomeromycetes</taxon>
        <taxon>Diversisporales</taxon>
        <taxon>Diversisporaceae</taxon>
        <taxon>Diversispora</taxon>
    </lineage>
</organism>
<keyword evidence="6" id="KW-0496">Mitochondrion</keyword>
<comment type="subcellular location">
    <subcellularLocation>
        <location evidence="1">Mitochondrion inner membrane</location>
        <topology evidence="1">Peripheral membrane protein</topology>
        <orientation evidence="1">Matrix side</orientation>
    </subcellularLocation>
</comment>
<keyword evidence="7" id="KW-0472">Membrane</keyword>
<keyword evidence="10" id="KW-1185">Reference proteome</keyword>
<comment type="caution">
    <text evidence="9">The sequence shown here is derived from an EMBL/GenBank/DDBJ whole genome shotgun (WGS) entry which is preliminary data.</text>
</comment>
<dbReference type="Proteomes" id="UP000789706">
    <property type="component" value="Unassembled WGS sequence"/>
</dbReference>
<dbReference type="PANTHER" id="PTHR13094:SF1">
    <property type="entry name" value="NADH DEHYDROGENASE [UBIQUINONE] 1 BETA SUBCOMPLEX SUBUNIT 10"/>
    <property type="match status" value="1"/>
</dbReference>
<evidence type="ECO:0000256" key="5">
    <source>
        <dbReference type="ARBA" id="ARBA00022982"/>
    </source>
</evidence>
<proteinExistence type="predicted"/>
<keyword evidence="4" id="KW-0999">Mitochondrion inner membrane</keyword>
<dbReference type="OrthoDB" id="10252718at2759"/>
<dbReference type="AlphaFoldDB" id="A0A9N9G6H5"/>
<name>A0A9N9G6H5_9GLOM</name>
<dbReference type="PANTHER" id="PTHR13094">
    <property type="entry name" value="NADH-UBIQUINONE OXIDOREDUCTASE PDSW SUBUNIT"/>
    <property type="match status" value="1"/>
</dbReference>
<evidence type="ECO:0000256" key="4">
    <source>
        <dbReference type="ARBA" id="ARBA00022792"/>
    </source>
</evidence>
<dbReference type="InterPro" id="IPR039993">
    <property type="entry name" value="NDUFB10"/>
</dbReference>
<gene>
    <name evidence="9" type="ORF">DEBURN_LOCUS8920</name>
</gene>
<evidence type="ECO:0000256" key="1">
    <source>
        <dbReference type="ARBA" id="ARBA00004443"/>
    </source>
</evidence>
<keyword evidence="5" id="KW-0249">Electron transport</keyword>
<keyword evidence="2" id="KW-0813">Transport</keyword>
<evidence type="ECO:0000313" key="10">
    <source>
        <dbReference type="Proteomes" id="UP000789706"/>
    </source>
</evidence>